<dbReference type="Proteomes" id="UP001162501">
    <property type="component" value="Chromosome 1"/>
</dbReference>
<evidence type="ECO:0000313" key="1">
    <source>
        <dbReference type="EMBL" id="CAI9691247.1"/>
    </source>
</evidence>
<organism evidence="1 2">
    <name type="scientific">Rangifer tarandus platyrhynchus</name>
    <name type="common">Svalbard reindeer</name>
    <dbReference type="NCBI Taxonomy" id="3082113"/>
    <lineage>
        <taxon>Eukaryota</taxon>
        <taxon>Metazoa</taxon>
        <taxon>Chordata</taxon>
        <taxon>Craniata</taxon>
        <taxon>Vertebrata</taxon>
        <taxon>Euteleostomi</taxon>
        <taxon>Mammalia</taxon>
        <taxon>Eutheria</taxon>
        <taxon>Laurasiatheria</taxon>
        <taxon>Artiodactyla</taxon>
        <taxon>Ruminantia</taxon>
        <taxon>Pecora</taxon>
        <taxon>Cervidae</taxon>
        <taxon>Odocoileinae</taxon>
        <taxon>Rangifer</taxon>
    </lineage>
</organism>
<sequence>MFRLSLWESELQGNGLGLAPRVQASPVGRLWVLASGQELTGKMAEVEQKKKRTFCKFTYRDVDLDQLLTCPMSN</sequence>
<gene>
    <name evidence="1" type="ORF">MRATA1EN3_LOCUS2460</name>
</gene>
<dbReference type="EMBL" id="OX596085">
    <property type="protein sequence ID" value="CAI9691247.1"/>
    <property type="molecule type" value="Genomic_DNA"/>
</dbReference>
<accession>A0ACB0DSM7</accession>
<evidence type="ECO:0000313" key="2">
    <source>
        <dbReference type="Proteomes" id="UP001162501"/>
    </source>
</evidence>
<reference evidence="1" key="1">
    <citation type="submission" date="2023-05" db="EMBL/GenBank/DDBJ databases">
        <authorList>
            <consortium name="ELIXIR-Norway"/>
        </authorList>
    </citation>
    <scope>NUCLEOTIDE SEQUENCE</scope>
</reference>
<proteinExistence type="predicted"/>
<protein>
    <submittedName>
        <fullName evidence="1">Uncharacterized protein</fullName>
    </submittedName>
</protein>
<name>A0ACB0DSM7_RANTA</name>